<protein>
    <submittedName>
        <fullName evidence="1">Short subunit dehydrogenase</fullName>
    </submittedName>
</protein>
<evidence type="ECO:0000313" key="2">
    <source>
        <dbReference type="Proteomes" id="UP000246744"/>
    </source>
</evidence>
<dbReference type="InterPro" id="IPR036291">
    <property type="entry name" value="NAD(P)-bd_dom_sf"/>
</dbReference>
<organism evidence="1 2">
    <name type="scientific">Mangrovibacter plantisponsor</name>
    <dbReference type="NCBI Taxonomy" id="451513"/>
    <lineage>
        <taxon>Bacteria</taxon>
        <taxon>Pseudomonadati</taxon>
        <taxon>Pseudomonadota</taxon>
        <taxon>Gammaproteobacteria</taxon>
        <taxon>Enterobacterales</taxon>
        <taxon>Enterobacteriaceae</taxon>
        <taxon>Mangrovibacter</taxon>
    </lineage>
</organism>
<comment type="caution">
    <text evidence="1">The sequence shown here is derived from an EMBL/GenBank/DDBJ whole genome shotgun (WGS) entry which is preliminary data.</text>
</comment>
<dbReference type="EMBL" id="QGTS01000003">
    <property type="protein sequence ID" value="PWW10912.1"/>
    <property type="molecule type" value="Genomic_DNA"/>
</dbReference>
<keyword evidence="2" id="KW-1185">Reference proteome</keyword>
<dbReference type="SUPFAM" id="SSF51735">
    <property type="entry name" value="NAD(P)-binding Rossmann-fold domains"/>
    <property type="match status" value="1"/>
</dbReference>
<dbReference type="Gene3D" id="3.40.50.720">
    <property type="entry name" value="NAD(P)-binding Rossmann-like Domain"/>
    <property type="match status" value="1"/>
</dbReference>
<dbReference type="InterPro" id="IPR002347">
    <property type="entry name" value="SDR_fam"/>
</dbReference>
<accession>A0A317Q6K1</accession>
<sequence length="62" mass="6769">MAENSSVLITGASAGIGAVYADRFARRGHNLILVARDTARQAMLAEFRHEHPASRYLKNNGD</sequence>
<dbReference type="Pfam" id="PF00106">
    <property type="entry name" value="adh_short"/>
    <property type="match status" value="1"/>
</dbReference>
<reference evidence="1 2" key="1">
    <citation type="submission" date="2018-05" db="EMBL/GenBank/DDBJ databases">
        <title>Genomic Encyclopedia of Type Strains, Phase IV (KMG-IV): sequencing the most valuable type-strain genomes for metagenomic binning, comparative biology and taxonomic classification.</title>
        <authorList>
            <person name="Goeker M."/>
        </authorList>
    </citation>
    <scope>NUCLEOTIDE SEQUENCE [LARGE SCALE GENOMIC DNA]</scope>
    <source>
        <strain evidence="1 2">DSM 19579</strain>
    </source>
</reference>
<dbReference type="AlphaFoldDB" id="A0A317Q6K1"/>
<evidence type="ECO:0000313" key="1">
    <source>
        <dbReference type="EMBL" id="PWW10912.1"/>
    </source>
</evidence>
<proteinExistence type="predicted"/>
<dbReference type="Proteomes" id="UP000246744">
    <property type="component" value="Unassembled WGS sequence"/>
</dbReference>
<name>A0A317Q6K1_9ENTR</name>
<gene>
    <name evidence="1" type="ORF">DES37_103289</name>
</gene>